<dbReference type="Proteomes" id="UP000191285">
    <property type="component" value="Unassembled WGS sequence"/>
</dbReference>
<evidence type="ECO:0000256" key="1">
    <source>
        <dbReference type="SAM" id="SignalP"/>
    </source>
</evidence>
<dbReference type="OrthoDB" id="4489167at2759"/>
<accession>A0A1V6TQK4</accession>
<proteinExistence type="predicted"/>
<evidence type="ECO:0000313" key="3">
    <source>
        <dbReference type="Proteomes" id="UP000191285"/>
    </source>
</evidence>
<organism evidence="2 3">
    <name type="scientific">Penicillium steckii</name>
    <dbReference type="NCBI Taxonomy" id="303698"/>
    <lineage>
        <taxon>Eukaryota</taxon>
        <taxon>Fungi</taxon>
        <taxon>Dikarya</taxon>
        <taxon>Ascomycota</taxon>
        <taxon>Pezizomycotina</taxon>
        <taxon>Eurotiomycetes</taxon>
        <taxon>Eurotiomycetidae</taxon>
        <taxon>Eurotiales</taxon>
        <taxon>Aspergillaceae</taxon>
        <taxon>Penicillium</taxon>
    </lineage>
</organism>
<feature type="chain" id="PRO_5010715139" evidence="1">
    <location>
        <begin position="18"/>
        <end position="110"/>
    </location>
</feature>
<dbReference type="EMBL" id="MLKD01000004">
    <property type="protein sequence ID" value="OQE27843.1"/>
    <property type="molecule type" value="Genomic_DNA"/>
</dbReference>
<comment type="caution">
    <text evidence="2">The sequence shown here is derived from an EMBL/GenBank/DDBJ whole genome shotgun (WGS) entry which is preliminary data.</text>
</comment>
<protein>
    <submittedName>
        <fullName evidence="2">Uncharacterized protein</fullName>
    </submittedName>
</protein>
<keyword evidence="3" id="KW-1185">Reference proteome</keyword>
<feature type="signal peptide" evidence="1">
    <location>
        <begin position="1"/>
        <end position="17"/>
    </location>
</feature>
<dbReference type="AlphaFoldDB" id="A0A1V6TQK4"/>
<name>A0A1V6TQK4_9EURO</name>
<sequence>MKVSFATLFAVASTAAAWKVTGFTDDKCTQAAGYSYGIEDSIGCLLLTKPIKSFLVEDMPDDMKFHGGSNTGCGEFITTGGNGCQYQGHEFHQPNLMGWTSKSETCDWPN</sequence>
<evidence type="ECO:0000313" key="2">
    <source>
        <dbReference type="EMBL" id="OQE27843.1"/>
    </source>
</evidence>
<reference evidence="3" key="1">
    <citation type="journal article" date="2017" name="Nat. Microbiol.">
        <title>Global analysis of biosynthetic gene clusters reveals vast potential of secondary metabolite production in Penicillium species.</title>
        <authorList>
            <person name="Nielsen J.C."/>
            <person name="Grijseels S."/>
            <person name="Prigent S."/>
            <person name="Ji B."/>
            <person name="Dainat J."/>
            <person name="Nielsen K.F."/>
            <person name="Frisvad J.C."/>
            <person name="Workman M."/>
            <person name="Nielsen J."/>
        </authorList>
    </citation>
    <scope>NUCLEOTIDE SEQUENCE [LARGE SCALE GENOMIC DNA]</scope>
    <source>
        <strain evidence="3">IBT 24891</strain>
    </source>
</reference>
<gene>
    <name evidence="2" type="ORF">PENSTE_c004G00274</name>
</gene>
<keyword evidence="1" id="KW-0732">Signal</keyword>